<keyword evidence="2" id="KW-1185">Reference proteome</keyword>
<gene>
    <name evidence="1" type="ORF">PFISCL1PPCAC_13230</name>
</gene>
<dbReference type="Proteomes" id="UP001432322">
    <property type="component" value="Unassembled WGS sequence"/>
</dbReference>
<feature type="non-terminal residue" evidence="1">
    <location>
        <position position="1"/>
    </location>
</feature>
<dbReference type="AlphaFoldDB" id="A0AAV5VR14"/>
<comment type="caution">
    <text evidence="1">The sequence shown here is derived from an EMBL/GenBank/DDBJ whole genome shotgun (WGS) entry which is preliminary data.</text>
</comment>
<protein>
    <submittedName>
        <fullName evidence="1">Uncharacterized protein</fullName>
    </submittedName>
</protein>
<dbReference type="EMBL" id="BTSY01000004">
    <property type="protein sequence ID" value="GMT21933.1"/>
    <property type="molecule type" value="Genomic_DNA"/>
</dbReference>
<organism evidence="1 2">
    <name type="scientific">Pristionchus fissidentatus</name>
    <dbReference type="NCBI Taxonomy" id="1538716"/>
    <lineage>
        <taxon>Eukaryota</taxon>
        <taxon>Metazoa</taxon>
        <taxon>Ecdysozoa</taxon>
        <taxon>Nematoda</taxon>
        <taxon>Chromadorea</taxon>
        <taxon>Rhabditida</taxon>
        <taxon>Rhabditina</taxon>
        <taxon>Diplogasteromorpha</taxon>
        <taxon>Diplogasteroidea</taxon>
        <taxon>Neodiplogasteridae</taxon>
        <taxon>Pristionchus</taxon>
    </lineage>
</organism>
<evidence type="ECO:0000313" key="1">
    <source>
        <dbReference type="EMBL" id="GMT21933.1"/>
    </source>
</evidence>
<proteinExistence type="predicted"/>
<evidence type="ECO:0000313" key="2">
    <source>
        <dbReference type="Proteomes" id="UP001432322"/>
    </source>
</evidence>
<accession>A0AAV5VR14</accession>
<sequence>STVRACTTTRQSFRRKSPVPNLAHAVALTDGDTGYTTSAFCTYDSKPLNFPFNTSVRPTSLLISTTYH</sequence>
<reference evidence="1" key="1">
    <citation type="submission" date="2023-10" db="EMBL/GenBank/DDBJ databases">
        <title>Genome assembly of Pristionchus species.</title>
        <authorList>
            <person name="Yoshida K."/>
            <person name="Sommer R.J."/>
        </authorList>
    </citation>
    <scope>NUCLEOTIDE SEQUENCE</scope>
    <source>
        <strain evidence="1">RS5133</strain>
    </source>
</reference>
<name>A0AAV5VR14_9BILA</name>